<dbReference type="GO" id="GO:0008061">
    <property type="term" value="F:chitin binding"/>
    <property type="evidence" value="ECO:0007669"/>
    <property type="project" value="InterPro"/>
</dbReference>
<feature type="transmembrane region" description="Helical" evidence="3">
    <location>
        <begin position="651"/>
        <end position="672"/>
    </location>
</feature>
<evidence type="ECO:0000256" key="2">
    <source>
        <dbReference type="ARBA" id="ARBA00023295"/>
    </source>
</evidence>
<accession>A0A7L5E1D2</accession>
<evidence type="ECO:0000259" key="4">
    <source>
        <dbReference type="PROSITE" id="PS51910"/>
    </source>
</evidence>
<dbReference type="PANTHER" id="PTHR46290:SF1">
    <property type="entry name" value="DI-N-ACETYLCHITOBIASE"/>
    <property type="match status" value="1"/>
</dbReference>
<proteinExistence type="predicted"/>
<organism evidence="5 6">
    <name type="scientific">Mucilaginibacter robiniae</name>
    <dbReference type="NCBI Taxonomy" id="2728022"/>
    <lineage>
        <taxon>Bacteria</taxon>
        <taxon>Pseudomonadati</taxon>
        <taxon>Bacteroidota</taxon>
        <taxon>Sphingobacteriia</taxon>
        <taxon>Sphingobacteriales</taxon>
        <taxon>Sphingobacteriaceae</taxon>
        <taxon>Mucilaginibacter</taxon>
    </lineage>
</organism>
<feature type="transmembrane region" description="Helical" evidence="3">
    <location>
        <begin position="615"/>
        <end position="639"/>
    </location>
</feature>
<evidence type="ECO:0000256" key="3">
    <source>
        <dbReference type="SAM" id="Phobius"/>
    </source>
</evidence>
<dbReference type="SMART" id="SM00636">
    <property type="entry name" value="Glyco_18"/>
    <property type="match status" value="1"/>
</dbReference>
<feature type="transmembrane region" description="Helical" evidence="3">
    <location>
        <begin position="12"/>
        <end position="32"/>
    </location>
</feature>
<feature type="domain" description="GH18" evidence="4">
    <location>
        <begin position="235"/>
        <end position="547"/>
    </location>
</feature>
<keyword evidence="3" id="KW-0812">Transmembrane</keyword>
<dbReference type="InterPro" id="IPR001223">
    <property type="entry name" value="Glyco_hydro18_cat"/>
</dbReference>
<dbReference type="AlphaFoldDB" id="A0A7L5E1D2"/>
<dbReference type="GO" id="GO:0009313">
    <property type="term" value="P:oligosaccharide catabolic process"/>
    <property type="evidence" value="ECO:0007669"/>
    <property type="project" value="TreeGrafter"/>
</dbReference>
<evidence type="ECO:0000313" key="6">
    <source>
        <dbReference type="Proteomes" id="UP000503278"/>
    </source>
</evidence>
<dbReference type="Gene3D" id="3.10.50.10">
    <property type="match status" value="1"/>
</dbReference>
<dbReference type="GO" id="GO:0016798">
    <property type="term" value="F:hydrolase activity, acting on glycosyl bonds"/>
    <property type="evidence" value="ECO:0007669"/>
    <property type="project" value="UniProtKB-KW"/>
</dbReference>
<dbReference type="InterPro" id="IPR051887">
    <property type="entry name" value="GH18_Domain-Containing"/>
</dbReference>
<dbReference type="InterPro" id="IPR017853">
    <property type="entry name" value="GH"/>
</dbReference>
<keyword evidence="2" id="KW-0326">Glycosidase</keyword>
<keyword evidence="6" id="KW-1185">Reference proteome</keyword>
<dbReference type="Proteomes" id="UP000503278">
    <property type="component" value="Chromosome"/>
</dbReference>
<dbReference type="KEGG" id="mrob:HH214_10130"/>
<dbReference type="Gene3D" id="3.20.20.80">
    <property type="entry name" value="Glycosidases"/>
    <property type="match status" value="1"/>
</dbReference>
<dbReference type="Pfam" id="PF00704">
    <property type="entry name" value="Glyco_hydro_18"/>
    <property type="match status" value="1"/>
</dbReference>
<keyword evidence="3" id="KW-0472">Membrane</keyword>
<reference evidence="5 6" key="1">
    <citation type="submission" date="2020-04" db="EMBL/GenBank/DDBJ databases">
        <title>Genome sequencing of novel species.</title>
        <authorList>
            <person name="Heo J."/>
            <person name="Kim S.-J."/>
            <person name="Kim J.-S."/>
            <person name="Hong S.-B."/>
            <person name="Kwon S.-W."/>
        </authorList>
    </citation>
    <scope>NUCLEOTIDE SEQUENCE [LARGE SCALE GENOMIC DNA]</scope>
    <source>
        <strain evidence="5 6">F39-2</strain>
    </source>
</reference>
<name>A0A7L5E1D2_9SPHI</name>
<dbReference type="InterPro" id="IPR011583">
    <property type="entry name" value="Chitinase_II/V-like_cat"/>
</dbReference>
<dbReference type="InterPro" id="IPR029070">
    <property type="entry name" value="Chitinase_insertion_sf"/>
</dbReference>
<sequence length="724" mass="82632">MIFIFKQFQILTLKIIVCGFAIVIFSLITPNLCAFAQKPIIDSLKNKITLPKAPKVPEIIGDSLQKTSVTLKGSVKALKADASLLKKMLQALKFKQNARAKEKQRIIFLIDSLVLNNRNLITSRNLEQLQQRLTDTSRQQYNELLAHIQALKLNPQIVQDTTGKEIEQQQSINSVIAKVLPMLKSIQNTQHINVKQLTKLQSIKALYSRSPQQMDTAKLNDSTLLVYKLRLRHVLNVMGYISYQSEKSGEDYNYNLLSSIALFTYEINTTTGFVRDLNNANTDSIYNHGVNSGRNTYLSFFTNTDPAKLLNNPIAQNNFFTTATKQLKLKRAAGLNIYLSALNGQSRLQLTGFIKRLYEYLRINYPGFQLSITVPGTGEATAYDLQALNAYANQFVIDFTKYNPLKPGPIAPIADFGNNNLQSAISRFINQGLQPAKIYLCLPYHGVRWTFTKPANKGQYPIYLPYKIIRSHYNTSFYNLDTSIAFSTETKGKNSVDTVWYDDENTLAKKYELALLNKIGGIALFDLGDGEGYSELWDVIAEKLLTIDTIKVKTISLKHHQTQLTFGQYVQLYYYFLEQPCSNTFSPELAAWLGVQHDCKKNEAIYRQMNLKMQYVLWITDIILGLLFMLSSIVLIYFIRREGEWWAWKKAFIWMISFFVILLVLAIFMSLYMDDNIPWFGGSNKDCVNMPFHNVLAIVIVSMVTGALITRFLIFPLLKREDIP</sequence>
<evidence type="ECO:0000313" key="5">
    <source>
        <dbReference type="EMBL" id="QJD96197.1"/>
    </source>
</evidence>
<dbReference type="RefSeq" id="WP_169607352.1">
    <property type="nucleotide sequence ID" value="NZ_CP051682.1"/>
</dbReference>
<dbReference type="PROSITE" id="PS51910">
    <property type="entry name" value="GH18_2"/>
    <property type="match status" value="1"/>
</dbReference>
<protein>
    <recommendedName>
        <fullName evidence="4">GH18 domain-containing protein</fullName>
    </recommendedName>
</protein>
<keyword evidence="3" id="KW-1133">Transmembrane helix</keyword>
<feature type="transmembrane region" description="Helical" evidence="3">
    <location>
        <begin position="692"/>
        <end position="714"/>
    </location>
</feature>
<gene>
    <name evidence="5" type="ORF">HH214_10130</name>
</gene>
<dbReference type="PANTHER" id="PTHR46290">
    <property type="entry name" value="DI-N-ACETYLCHITOBIASE"/>
    <property type="match status" value="1"/>
</dbReference>
<dbReference type="SUPFAM" id="SSF51445">
    <property type="entry name" value="(Trans)glycosidases"/>
    <property type="match status" value="1"/>
</dbReference>
<keyword evidence="1" id="KW-0378">Hydrolase</keyword>
<dbReference type="EMBL" id="CP051682">
    <property type="protein sequence ID" value="QJD96197.1"/>
    <property type="molecule type" value="Genomic_DNA"/>
</dbReference>
<evidence type="ECO:0000256" key="1">
    <source>
        <dbReference type="ARBA" id="ARBA00022801"/>
    </source>
</evidence>